<keyword evidence="6" id="KW-0732">Signal</keyword>
<feature type="transmembrane region" description="Helical" evidence="5">
    <location>
        <begin position="163"/>
        <end position="187"/>
    </location>
</feature>
<keyword evidence="3 5" id="KW-1133">Transmembrane helix</keyword>
<evidence type="ECO:0000256" key="2">
    <source>
        <dbReference type="ARBA" id="ARBA00022692"/>
    </source>
</evidence>
<evidence type="ECO:0000259" key="7">
    <source>
        <dbReference type="Pfam" id="PF03151"/>
    </source>
</evidence>
<comment type="subcellular location">
    <subcellularLocation>
        <location evidence="1">Membrane</location>
        <topology evidence="1">Multi-pass membrane protein</topology>
    </subcellularLocation>
</comment>
<feature type="signal peptide" evidence="6">
    <location>
        <begin position="1"/>
        <end position="19"/>
    </location>
</feature>
<dbReference type="AlphaFoldDB" id="A0A0G4I4X7"/>
<organism evidence="8">
    <name type="scientific">Chromera velia CCMP2878</name>
    <dbReference type="NCBI Taxonomy" id="1169474"/>
    <lineage>
        <taxon>Eukaryota</taxon>
        <taxon>Sar</taxon>
        <taxon>Alveolata</taxon>
        <taxon>Colpodellida</taxon>
        <taxon>Chromeraceae</taxon>
        <taxon>Chromera</taxon>
    </lineage>
</organism>
<dbReference type="EMBL" id="CDMZ01005096">
    <property type="protein sequence ID" value="CEM51932.1"/>
    <property type="molecule type" value="Genomic_DNA"/>
</dbReference>
<keyword evidence="2 5" id="KW-0812">Transmembrane</keyword>
<evidence type="ECO:0000256" key="1">
    <source>
        <dbReference type="ARBA" id="ARBA00004141"/>
    </source>
</evidence>
<dbReference type="InterPro" id="IPR037185">
    <property type="entry name" value="EmrE-like"/>
</dbReference>
<evidence type="ECO:0000256" key="4">
    <source>
        <dbReference type="ARBA" id="ARBA00023136"/>
    </source>
</evidence>
<feature type="domain" description="Sugar phosphate transporter" evidence="7">
    <location>
        <begin position="91"/>
        <end position="385"/>
    </location>
</feature>
<evidence type="ECO:0000256" key="6">
    <source>
        <dbReference type="SAM" id="SignalP"/>
    </source>
</evidence>
<protein>
    <recommendedName>
        <fullName evidence="7">Sugar phosphate transporter domain-containing protein</fullName>
    </recommendedName>
</protein>
<name>A0A0G4I4X7_9ALVE</name>
<feature type="transmembrane region" description="Helical" evidence="5">
    <location>
        <begin position="199"/>
        <end position="221"/>
    </location>
</feature>
<dbReference type="InterPro" id="IPR050186">
    <property type="entry name" value="TPT_transporter"/>
</dbReference>
<dbReference type="Pfam" id="PF03151">
    <property type="entry name" value="TPT"/>
    <property type="match status" value="1"/>
</dbReference>
<feature type="chain" id="PRO_5005192599" description="Sugar phosphate transporter domain-containing protein" evidence="6">
    <location>
        <begin position="20"/>
        <end position="396"/>
    </location>
</feature>
<dbReference type="VEuPathDB" id="CryptoDB:Cvel_10957"/>
<accession>A0A0G4I4X7</accession>
<evidence type="ECO:0000256" key="3">
    <source>
        <dbReference type="ARBA" id="ARBA00022989"/>
    </source>
</evidence>
<reference evidence="8" key="1">
    <citation type="submission" date="2014-11" db="EMBL/GenBank/DDBJ databases">
        <authorList>
            <person name="Otto D Thomas"/>
            <person name="Naeem Raeece"/>
        </authorList>
    </citation>
    <scope>NUCLEOTIDE SEQUENCE</scope>
</reference>
<feature type="transmembrane region" description="Helical" evidence="5">
    <location>
        <begin position="233"/>
        <end position="254"/>
    </location>
</feature>
<dbReference type="PANTHER" id="PTHR11132">
    <property type="entry name" value="SOLUTE CARRIER FAMILY 35"/>
    <property type="match status" value="1"/>
</dbReference>
<keyword evidence="4 5" id="KW-0472">Membrane</keyword>
<dbReference type="PhylomeDB" id="A0A0G4I4X7"/>
<evidence type="ECO:0000313" key="8">
    <source>
        <dbReference type="EMBL" id="CEM51932.1"/>
    </source>
</evidence>
<feature type="transmembrane region" description="Helical" evidence="5">
    <location>
        <begin position="90"/>
        <end position="108"/>
    </location>
</feature>
<dbReference type="GO" id="GO:0016020">
    <property type="term" value="C:membrane"/>
    <property type="evidence" value="ECO:0007669"/>
    <property type="project" value="UniProtKB-SubCell"/>
</dbReference>
<dbReference type="SUPFAM" id="SSF103481">
    <property type="entry name" value="Multidrug resistance efflux transporter EmrE"/>
    <property type="match status" value="1"/>
</dbReference>
<feature type="transmembrane region" description="Helical" evidence="5">
    <location>
        <begin position="120"/>
        <end position="143"/>
    </location>
</feature>
<proteinExistence type="predicted"/>
<gene>
    <name evidence="8" type="ORF">Cvel_10957</name>
</gene>
<sequence length="396" mass="41670">MKLIGAALVSAVAVTSSSAQIVLDTPFLDATEGFLVAPPVSRSTNLRNKRSLLSFPAAEVPVAADQRAVTVRRAEAASSTKETSGLMDKLTLAGLIIGWYGLNVLYNIDNKKALNMLPLPYTISAVQMWVGIPIFLLAWALGINKVPSLKPGSGAEMEIAKSGAFHAGVHLSAVVALGAGAISFVHIVKAGEPVTTAIINYLVSGAAVPAPVAACLIPIIAGVGLASLKELSFTWLAFGGAMLSNICSSSRGAFAKQFQKEPSKFGENLDASNQFALLTAFSAVFLLPFCLVEKNVWTSVFNAALENGYTKQEILKHVIGSGVWYYLYNEVAFRSLKKLDPVSHAVANTVKRVALILVSVVVFGSQFTTLGAAGSAIAVAGTFLYAYAKGKYSEGH</sequence>
<feature type="transmembrane region" description="Helical" evidence="5">
    <location>
        <begin position="370"/>
        <end position="388"/>
    </location>
</feature>
<dbReference type="InterPro" id="IPR004853">
    <property type="entry name" value="Sugar_P_trans_dom"/>
</dbReference>
<feature type="transmembrane region" description="Helical" evidence="5">
    <location>
        <begin position="275"/>
        <end position="294"/>
    </location>
</feature>
<evidence type="ECO:0000256" key="5">
    <source>
        <dbReference type="SAM" id="Phobius"/>
    </source>
</evidence>